<evidence type="ECO:0000313" key="4">
    <source>
        <dbReference type="Proteomes" id="UP000646877"/>
    </source>
</evidence>
<gene>
    <name evidence="2" type="ORF">F9Y85_08590</name>
    <name evidence="3" type="ORF">R5H13_08370</name>
</gene>
<dbReference type="EMBL" id="WEIA01000004">
    <property type="protein sequence ID" value="NLR21370.1"/>
    <property type="molecule type" value="Genomic_DNA"/>
</dbReference>
<dbReference type="RefSeq" id="WP_017218666.1">
    <property type="nucleotide sequence ID" value="NZ_CBCSDF010000001.1"/>
</dbReference>
<evidence type="ECO:0000313" key="5">
    <source>
        <dbReference type="Proteomes" id="UP001304419"/>
    </source>
</evidence>
<accession>A0A8I2H306</accession>
<feature type="domain" description="Dienelactone hydrolase" evidence="1">
    <location>
        <begin position="2"/>
        <end position="170"/>
    </location>
</feature>
<dbReference type="Proteomes" id="UP001304419">
    <property type="component" value="Chromosome 1"/>
</dbReference>
<dbReference type="AlphaFoldDB" id="A0A8I2H306"/>
<dbReference type="InterPro" id="IPR029058">
    <property type="entry name" value="AB_hydrolase_fold"/>
</dbReference>
<sequence length="195" mass="22084">MAILIVTDIFGYTDHIDRFAKSLGSGVQVLSPFIEEPNSVSESDCYELFLAQCGHRLYADKVSAAISEYKPKLIIGFSAGGAAAWIALSEQGASHSVEQLIAFYPSQIRNHLNIKPSCDVSIFFAQVESHFDVEPVIEQLKDKKGLDCIRTRYLHGFMNKLSGNYDEYAYSHYQYFCQREARNYIEVVQREAEFS</sequence>
<reference evidence="3 5" key="2">
    <citation type="submission" date="2023-10" db="EMBL/GenBank/DDBJ databases">
        <title>To unveil natural product biosynthetic capacity in Pseudoalteromonas.</title>
        <authorList>
            <person name="Wang J."/>
        </authorList>
    </citation>
    <scope>NUCLEOTIDE SEQUENCE [LARGE SCALE GENOMIC DNA]</scope>
    <source>
        <strain evidence="3 5">DSM 15914</strain>
    </source>
</reference>
<dbReference type="InterPro" id="IPR002925">
    <property type="entry name" value="Dienelactn_hydro"/>
</dbReference>
<proteinExistence type="predicted"/>
<dbReference type="Proteomes" id="UP000646877">
    <property type="component" value="Unassembled WGS sequence"/>
</dbReference>
<evidence type="ECO:0000313" key="3">
    <source>
        <dbReference type="EMBL" id="WOX30259.1"/>
    </source>
</evidence>
<keyword evidence="3" id="KW-0378">Hydrolase</keyword>
<dbReference type="EMBL" id="CP137578">
    <property type="protein sequence ID" value="WOX30259.1"/>
    <property type="molecule type" value="Genomic_DNA"/>
</dbReference>
<reference evidence="2" key="1">
    <citation type="submission" date="2019-10" db="EMBL/GenBank/DDBJ databases">
        <authorList>
            <person name="Paulsen S."/>
        </authorList>
    </citation>
    <scope>NUCLEOTIDE SEQUENCE</scope>
    <source>
        <strain evidence="2">LMG 19692</strain>
    </source>
</reference>
<name>A0A8I2H306_9GAMM</name>
<dbReference type="SUPFAM" id="SSF53474">
    <property type="entry name" value="alpha/beta-Hydrolases"/>
    <property type="match status" value="1"/>
</dbReference>
<dbReference type="GO" id="GO:0016787">
    <property type="term" value="F:hydrolase activity"/>
    <property type="evidence" value="ECO:0007669"/>
    <property type="project" value="UniProtKB-KW"/>
</dbReference>
<protein>
    <submittedName>
        <fullName evidence="3">Dienelactone hydrolase family protein</fullName>
    </submittedName>
</protein>
<evidence type="ECO:0000259" key="1">
    <source>
        <dbReference type="Pfam" id="PF01738"/>
    </source>
</evidence>
<organism evidence="2 4">
    <name type="scientific">Pseudoalteromonas maricaloris</name>
    <dbReference type="NCBI Taxonomy" id="184924"/>
    <lineage>
        <taxon>Bacteria</taxon>
        <taxon>Pseudomonadati</taxon>
        <taxon>Pseudomonadota</taxon>
        <taxon>Gammaproteobacteria</taxon>
        <taxon>Alteromonadales</taxon>
        <taxon>Pseudoalteromonadaceae</taxon>
        <taxon>Pseudoalteromonas</taxon>
    </lineage>
</organism>
<evidence type="ECO:0000313" key="2">
    <source>
        <dbReference type="EMBL" id="NLR21370.1"/>
    </source>
</evidence>
<keyword evidence="5" id="KW-1185">Reference proteome</keyword>
<dbReference type="Pfam" id="PF01738">
    <property type="entry name" value="DLH"/>
    <property type="match status" value="1"/>
</dbReference>
<dbReference type="Gene3D" id="3.40.50.1820">
    <property type="entry name" value="alpha/beta hydrolase"/>
    <property type="match status" value="1"/>
</dbReference>